<evidence type="ECO:0000313" key="10">
    <source>
        <dbReference type="EMBL" id="MFB5189526.1"/>
    </source>
</evidence>
<evidence type="ECO:0000313" key="11">
    <source>
        <dbReference type="Proteomes" id="UP001579974"/>
    </source>
</evidence>
<dbReference type="Pfam" id="PF03186">
    <property type="entry name" value="CobD_Cbib"/>
    <property type="match status" value="1"/>
</dbReference>
<feature type="transmembrane region" description="Helical" evidence="9">
    <location>
        <begin position="86"/>
        <end position="106"/>
    </location>
</feature>
<evidence type="ECO:0000256" key="3">
    <source>
        <dbReference type="ARBA" id="ARBA00006263"/>
    </source>
</evidence>
<dbReference type="HAMAP" id="MF_00024">
    <property type="entry name" value="CobD_CbiB"/>
    <property type="match status" value="1"/>
</dbReference>
<keyword evidence="11" id="KW-1185">Reference proteome</keyword>
<feature type="transmembrane region" description="Helical" evidence="9">
    <location>
        <begin position="297"/>
        <end position="320"/>
    </location>
</feature>
<keyword evidence="4 9" id="KW-1003">Cell membrane</keyword>
<evidence type="ECO:0000256" key="4">
    <source>
        <dbReference type="ARBA" id="ARBA00022475"/>
    </source>
</evidence>
<evidence type="ECO:0000256" key="9">
    <source>
        <dbReference type="HAMAP-Rule" id="MF_00024"/>
    </source>
</evidence>
<evidence type="ECO:0000256" key="1">
    <source>
        <dbReference type="ARBA" id="ARBA00004651"/>
    </source>
</evidence>
<comment type="function">
    <text evidence="9">Converts cobyric acid to cobinamide by the addition of aminopropanol on the F carboxylic group.</text>
</comment>
<protein>
    <recommendedName>
        <fullName evidence="9">Cobalamin biosynthesis protein CobD</fullName>
    </recommendedName>
</protein>
<keyword evidence="5 9" id="KW-0169">Cobalamin biosynthesis</keyword>
<reference evidence="10 11" key="1">
    <citation type="journal article" date="2024" name="Int. J. Mol. Sci.">
        <title>Exploration of Alicyclobacillus spp. Genome in Search of Antibiotic Resistance.</title>
        <authorList>
            <person name="Bucka-Kolendo J."/>
            <person name="Kiousi D.E."/>
            <person name="Dekowska A."/>
            <person name="Mikolajczuk-Szczyrba A."/>
            <person name="Karadedos D.M."/>
            <person name="Michael P."/>
            <person name="Galanis A."/>
            <person name="Sokolowska B."/>
        </authorList>
    </citation>
    <scope>NUCLEOTIDE SEQUENCE [LARGE SCALE GENOMIC DNA]</scope>
    <source>
        <strain evidence="10 11">KKP 3000</strain>
    </source>
</reference>
<feature type="transmembrane region" description="Helical" evidence="9">
    <location>
        <begin position="156"/>
        <end position="178"/>
    </location>
</feature>
<dbReference type="EMBL" id="JBDXSU010000003">
    <property type="protein sequence ID" value="MFB5189526.1"/>
    <property type="molecule type" value="Genomic_DNA"/>
</dbReference>
<dbReference type="PANTHER" id="PTHR34308:SF1">
    <property type="entry name" value="COBALAMIN BIOSYNTHESIS PROTEIN CBIB"/>
    <property type="match status" value="1"/>
</dbReference>
<evidence type="ECO:0000256" key="5">
    <source>
        <dbReference type="ARBA" id="ARBA00022573"/>
    </source>
</evidence>
<evidence type="ECO:0000256" key="2">
    <source>
        <dbReference type="ARBA" id="ARBA00004953"/>
    </source>
</evidence>
<dbReference type="RefSeq" id="WP_275475411.1">
    <property type="nucleotide sequence ID" value="NZ_CP162940.1"/>
</dbReference>
<comment type="pathway">
    <text evidence="2 9">Cofactor biosynthesis; adenosylcobalamin biosynthesis.</text>
</comment>
<feature type="transmembrane region" description="Helical" evidence="9">
    <location>
        <begin position="56"/>
        <end position="80"/>
    </location>
</feature>
<comment type="similarity">
    <text evidence="3 9">Belongs to the CobD/CbiB family.</text>
</comment>
<name>A0ABV5ABU4_9BACL</name>
<keyword evidence="7 9" id="KW-1133">Transmembrane helix</keyword>
<organism evidence="10 11">
    <name type="scientific">Alicyclobacillus fastidiosus</name>
    <dbReference type="NCBI Taxonomy" id="392011"/>
    <lineage>
        <taxon>Bacteria</taxon>
        <taxon>Bacillati</taxon>
        <taxon>Bacillota</taxon>
        <taxon>Bacilli</taxon>
        <taxon>Bacillales</taxon>
        <taxon>Alicyclobacillaceae</taxon>
        <taxon>Alicyclobacillus</taxon>
    </lineage>
</organism>
<keyword evidence="8 9" id="KW-0472">Membrane</keyword>
<dbReference type="InterPro" id="IPR004485">
    <property type="entry name" value="Cobalamin_biosynth_CobD/CbiB"/>
</dbReference>
<gene>
    <name evidence="10" type="primary">cbiB</name>
    <name evidence="9" type="synonym">cobD</name>
    <name evidence="10" type="ORF">KKP3000_002798</name>
</gene>
<dbReference type="PANTHER" id="PTHR34308">
    <property type="entry name" value="COBALAMIN BIOSYNTHESIS PROTEIN CBIB"/>
    <property type="match status" value="1"/>
</dbReference>
<comment type="subcellular location">
    <subcellularLocation>
        <location evidence="1 9">Cell membrane</location>
        <topology evidence="1 9">Multi-pass membrane protein</topology>
    </subcellularLocation>
</comment>
<comment type="caution">
    <text evidence="10">The sequence shown here is derived from an EMBL/GenBank/DDBJ whole genome shotgun (WGS) entry which is preliminary data.</text>
</comment>
<evidence type="ECO:0000256" key="8">
    <source>
        <dbReference type="ARBA" id="ARBA00023136"/>
    </source>
</evidence>
<accession>A0ABV5ABU4</accession>
<proteinExistence type="inferred from homology"/>
<sequence length="322" mass="34982">MDWLNPCLFTGVALLVDYIVGDPPRIPHPVVLIGRWIAWLDKSWNRQPAAFLRSRVLGGLLTIVTVGGAGALTWLILYLLHQVSPWLAILANVWLISTTIAWRGLLRAGVCVYRALQQDGIEAGRVAVAMIVGRDTAHLDEAQVTRACVETLAENIVDAIVSPVVFGCIGGAPLAMAYRAANTLDSMVGYRSERHRHFGWSSARLDDLLNYFPARLTALLLFVAIALVKGDARRAWRIWRRDAQLHPSPNSGIPESMVAGALGVQLGGQNVYGGVLSSRAKLGDATRSLESSDIRRAAHLVSAVSWVLLATTLVAAAIWWTA</sequence>
<evidence type="ECO:0000256" key="6">
    <source>
        <dbReference type="ARBA" id="ARBA00022692"/>
    </source>
</evidence>
<dbReference type="Proteomes" id="UP001579974">
    <property type="component" value="Unassembled WGS sequence"/>
</dbReference>
<evidence type="ECO:0000256" key="7">
    <source>
        <dbReference type="ARBA" id="ARBA00022989"/>
    </source>
</evidence>
<feature type="transmembrane region" description="Helical" evidence="9">
    <location>
        <begin position="208"/>
        <end position="228"/>
    </location>
</feature>
<keyword evidence="6 9" id="KW-0812">Transmembrane</keyword>
<dbReference type="NCBIfam" id="TIGR00380">
    <property type="entry name" value="cobal_cbiB"/>
    <property type="match status" value="1"/>
</dbReference>